<evidence type="ECO:0000313" key="3">
    <source>
        <dbReference type="EMBL" id="OMH83124.1"/>
    </source>
</evidence>
<keyword evidence="2" id="KW-1133">Transmembrane helix</keyword>
<feature type="compositionally biased region" description="Polar residues" evidence="1">
    <location>
        <begin position="156"/>
        <end position="189"/>
    </location>
</feature>
<feature type="compositionally biased region" description="Low complexity" evidence="1">
    <location>
        <begin position="513"/>
        <end position="522"/>
    </location>
</feature>
<dbReference type="AlphaFoldDB" id="A0A1R1PQ85"/>
<dbReference type="Proteomes" id="UP000188320">
    <property type="component" value="Unassembled WGS sequence"/>
</dbReference>
<keyword evidence="2" id="KW-0812">Transmembrane</keyword>
<accession>A0A1R1PQ85</accession>
<organism evidence="3 4">
    <name type="scientific">Zancudomyces culisetae</name>
    <name type="common">Gut fungus</name>
    <name type="synonym">Smittium culisetae</name>
    <dbReference type="NCBI Taxonomy" id="1213189"/>
    <lineage>
        <taxon>Eukaryota</taxon>
        <taxon>Fungi</taxon>
        <taxon>Fungi incertae sedis</taxon>
        <taxon>Zoopagomycota</taxon>
        <taxon>Kickxellomycotina</taxon>
        <taxon>Harpellomycetes</taxon>
        <taxon>Harpellales</taxon>
        <taxon>Legeriomycetaceae</taxon>
        <taxon>Zancudomyces</taxon>
    </lineage>
</organism>
<feature type="region of interest" description="Disordered" evidence="1">
    <location>
        <begin position="501"/>
        <end position="540"/>
    </location>
</feature>
<feature type="region of interest" description="Disordered" evidence="1">
    <location>
        <begin position="156"/>
        <end position="190"/>
    </location>
</feature>
<evidence type="ECO:0000256" key="2">
    <source>
        <dbReference type="SAM" id="Phobius"/>
    </source>
</evidence>
<keyword evidence="4" id="KW-1185">Reference proteome</keyword>
<comment type="caution">
    <text evidence="3">The sequence shown here is derived from an EMBL/GenBank/DDBJ whole genome shotgun (WGS) entry which is preliminary data.</text>
</comment>
<keyword evidence="2" id="KW-0472">Membrane</keyword>
<sequence length="758" mass="86075">TPEDIGDWIEGSPVQPYLQIQDDDTSFFLTNAIIKLYKPGTLISRDADAVSLEKDSDQPNVCNQPHIENSGDSTNIPKTPFQSIPHQTYIDDIEQYSSSHKIEDQESCYVLKETIDANTADPFSLKSFGSQISLYSMFEKDLIIARVKTKGILKSNSENICHPSPSNLKSSTSYQEASSSDPTLTTHGQSLPLASKQRKDVGLDDGGICFTTLISKTVQYLATQYSIYDTISKEQKKKEMYNRIKIVINQAMLKKPTQLSNEKNSIDIHNDSGLTQESGKMRDNILNVPGLVDFTQSKPESEPEQDPKTGHSILNMEADTNHLKKRANKQEKKNHGGTLNTKTRVEYYQKYKTGKRIFHSKKEIADIVNRKNLETLMKMISEQNIEALDKAKTLSVSENFKLITVNSNFRQSSEQPKVPKKLPHTDSISELISSCIPDSGFFITPFVYTHIMHKKLNRLAKIKKCVKVLQTPIQLDTTGEFEKFKAEENHIFLPNKTFQTHGYTQHHSDSKQSSKAKSSTDTNTMSSKSSTDTNATTEDLYGGGRQIHNLDLNVQRVYRASMSHLNTLFVYKAEYICNSDELKTNTDLQQYFLNNQLPDDYNIEMVIVKDVFSMSENKNINCKIGLMNSENTQCTIAHPLFKDNSVFISILKRDSGVNNNEHNGAFLPSLLTRIKNIFKSKPITQNDELGNHQDVNTEIVSRFTPQSELKQEEDHKRSWRNRFLGGRLYLGLVILISLKVILILYLALRIHYMHKKKA</sequence>
<name>A0A1R1PQ85_ZANCU</name>
<evidence type="ECO:0000256" key="1">
    <source>
        <dbReference type="SAM" id="MobiDB-lite"/>
    </source>
</evidence>
<proteinExistence type="predicted"/>
<feature type="non-terminal residue" evidence="3">
    <location>
        <position position="1"/>
    </location>
</feature>
<evidence type="ECO:0000313" key="4">
    <source>
        <dbReference type="Proteomes" id="UP000188320"/>
    </source>
</evidence>
<dbReference type="EMBL" id="LSSK01000504">
    <property type="protein sequence ID" value="OMH83124.1"/>
    <property type="molecule type" value="Genomic_DNA"/>
</dbReference>
<gene>
    <name evidence="3" type="ORF">AX774_g3372</name>
</gene>
<feature type="transmembrane region" description="Helical" evidence="2">
    <location>
        <begin position="728"/>
        <end position="748"/>
    </location>
</feature>
<protein>
    <submittedName>
        <fullName evidence="3">Uncharacterized protein</fullName>
    </submittedName>
</protein>
<reference evidence="4" key="1">
    <citation type="submission" date="2017-01" db="EMBL/GenBank/DDBJ databases">
        <authorList>
            <person name="Wang Y."/>
            <person name="White M."/>
            <person name="Kvist S."/>
            <person name="Moncalvo J.-M."/>
        </authorList>
    </citation>
    <scope>NUCLEOTIDE SEQUENCE [LARGE SCALE GENOMIC DNA]</scope>
    <source>
        <strain evidence="4">COL-18-3</strain>
    </source>
</reference>
<feature type="compositionally biased region" description="Polar residues" evidence="1">
    <location>
        <begin position="523"/>
        <end position="537"/>
    </location>
</feature>